<sequence>MAAADVAEALREVLGETLDEERILDLEWIDSTIRELQEREAQLLASLHDERALSLQRDAQSLPALRARGEWLSSMSSEFRELRFGLEAATEHSSRISAHVRRLHTESARVREVRSFVEELVALEACGEAVDEALGRQDFGAAVERVQALLTADAAGIGAEGERITDGQRQLVSRLEASLQREIDAAAAAHDEARLSHMSRRPPPHPTPALSPPLRRSSTRRLVSG</sequence>
<dbReference type="PANTHER" id="PTHR24016">
    <property type="entry name" value="CONSERVED OLIGOMERIC GOLGI COMPLEX SUBUNIT 4"/>
    <property type="match status" value="1"/>
</dbReference>
<accession>A0AB34IYU7</accession>
<dbReference type="InterPro" id="IPR048682">
    <property type="entry name" value="COG4"/>
</dbReference>
<dbReference type="EMBL" id="JBGBPQ010000016">
    <property type="protein sequence ID" value="KAL1508356.1"/>
    <property type="molecule type" value="Genomic_DNA"/>
</dbReference>
<dbReference type="InterPro" id="IPR048680">
    <property type="entry name" value="COG4_N"/>
</dbReference>
<dbReference type="PANTHER" id="PTHR24016:SF0">
    <property type="entry name" value="CONSERVED OLIGOMERIC GOLGI COMPLEX SUBUNIT 4"/>
    <property type="match status" value="1"/>
</dbReference>
<reference evidence="3 4" key="1">
    <citation type="journal article" date="2024" name="Science">
        <title>Giant polyketide synthase enzymes in the biosynthesis of giant marine polyether toxins.</title>
        <authorList>
            <person name="Fallon T.R."/>
            <person name="Shende V.V."/>
            <person name="Wierzbicki I.H."/>
            <person name="Pendleton A.L."/>
            <person name="Watervoot N.F."/>
            <person name="Auber R.P."/>
            <person name="Gonzalez D.J."/>
            <person name="Wisecaver J.H."/>
            <person name="Moore B.S."/>
        </authorList>
    </citation>
    <scope>NUCLEOTIDE SEQUENCE [LARGE SCALE GENOMIC DNA]</scope>
    <source>
        <strain evidence="3 4">12B1</strain>
    </source>
</reference>
<comment type="caution">
    <text evidence="3">The sequence shown here is derived from an EMBL/GenBank/DDBJ whole genome shotgun (WGS) entry which is preliminary data.</text>
</comment>
<gene>
    <name evidence="3" type="ORF">AB1Y20_004466</name>
</gene>
<dbReference type="AlphaFoldDB" id="A0AB34IYU7"/>
<proteinExistence type="predicted"/>
<protein>
    <recommendedName>
        <fullName evidence="2">Conserved oligomeric Golgi complex subunit 4 N-terminal domain-containing protein</fullName>
    </recommendedName>
</protein>
<evidence type="ECO:0000313" key="3">
    <source>
        <dbReference type="EMBL" id="KAL1508356.1"/>
    </source>
</evidence>
<feature type="region of interest" description="Disordered" evidence="1">
    <location>
        <begin position="189"/>
        <end position="225"/>
    </location>
</feature>
<organism evidence="3 4">
    <name type="scientific">Prymnesium parvum</name>
    <name type="common">Toxic golden alga</name>
    <dbReference type="NCBI Taxonomy" id="97485"/>
    <lineage>
        <taxon>Eukaryota</taxon>
        <taxon>Haptista</taxon>
        <taxon>Haptophyta</taxon>
        <taxon>Prymnesiophyceae</taxon>
        <taxon>Prymnesiales</taxon>
        <taxon>Prymnesiaceae</taxon>
        <taxon>Prymnesium</taxon>
    </lineage>
</organism>
<evidence type="ECO:0000259" key="2">
    <source>
        <dbReference type="Pfam" id="PF20663"/>
    </source>
</evidence>
<keyword evidence="4" id="KW-1185">Reference proteome</keyword>
<evidence type="ECO:0000313" key="4">
    <source>
        <dbReference type="Proteomes" id="UP001515480"/>
    </source>
</evidence>
<evidence type="ECO:0000256" key="1">
    <source>
        <dbReference type="SAM" id="MobiDB-lite"/>
    </source>
</evidence>
<name>A0AB34IYU7_PRYPA</name>
<feature type="compositionally biased region" description="Low complexity" evidence="1">
    <location>
        <begin position="212"/>
        <end position="225"/>
    </location>
</feature>
<feature type="domain" description="Conserved oligomeric Golgi complex subunit 4 N-terminal" evidence="2">
    <location>
        <begin position="65"/>
        <end position="155"/>
    </location>
</feature>
<dbReference type="Pfam" id="PF20663">
    <property type="entry name" value="COG4_N"/>
    <property type="match status" value="1"/>
</dbReference>
<dbReference type="Proteomes" id="UP001515480">
    <property type="component" value="Unassembled WGS sequence"/>
</dbReference>